<evidence type="ECO:0000313" key="14">
    <source>
        <dbReference type="Proteomes" id="UP000004956"/>
    </source>
</evidence>
<evidence type="ECO:0000256" key="9">
    <source>
        <dbReference type="ARBA" id="ARBA00022801"/>
    </source>
</evidence>
<name>H3KG20_9BURK</name>
<dbReference type="HOGENOM" id="CLU_030894_6_0_4"/>
<comment type="similarity">
    <text evidence="3 11">Belongs to the RNase H family.</text>
</comment>
<dbReference type="EMBL" id="AFBQ01000257">
    <property type="protein sequence ID" value="EHY30946.1"/>
    <property type="molecule type" value="Genomic_DNA"/>
</dbReference>
<dbReference type="InterPro" id="IPR002156">
    <property type="entry name" value="RNaseH_domain"/>
</dbReference>
<dbReference type="PANTHER" id="PTHR10642:SF26">
    <property type="entry name" value="RIBONUCLEASE H1"/>
    <property type="match status" value="1"/>
</dbReference>
<evidence type="ECO:0000256" key="4">
    <source>
        <dbReference type="ARBA" id="ARBA00011245"/>
    </source>
</evidence>
<dbReference type="InterPro" id="IPR022892">
    <property type="entry name" value="RNaseHI"/>
</dbReference>
<keyword evidence="11" id="KW-0963">Cytoplasm</keyword>
<reference evidence="13 14" key="1">
    <citation type="submission" date="2011-11" db="EMBL/GenBank/DDBJ databases">
        <authorList>
            <person name="Weinstock G."/>
            <person name="Sodergren E."/>
            <person name="Clifton S."/>
            <person name="Fulton L."/>
            <person name="Fulton B."/>
            <person name="Courtney L."/>
            <person name="Fronick C."/>
            <person name="Harrison M."/>
            <person name="Strong C."/>
            <person name="Farmer C."/>
            <person name="Delahaunty K."/>
            <person name="Markovic C."/>
            <person name="Hall O."/>
            <person name="Minx P."/>
            <person name="Tomlinson C."/>
            <person name="Mitreva M."/>
            <person name="Hou S."/>
            <person name="Chen J."/>
            <person name="Wollam A."/>
            <person name="Pepin K.H."/>
            <person name="Johnson M."/>
            <person name="Bhonagiri V."/>
            <person name="Zhang X."/>
            <person name="Suruliraj S."/>
            <person name="Warren W."/>
            <person name="Chinwalla A."/>
            <person name="Mardis E.R."/>
            <person name="Wilson R.K."/>
        </authorList>
    </citation>
    <scope>NUCLEOTIDE SEQUENCE [LARGE SCALE GENOMIC DNA]</scope>
    <source>
        <strain evidence="13 14">YIT 11816</strain>
    </source>
</reference>
<dbReference type="FunFam" id="3.30.420.10:FF:000089">
    <property type="entry name" value="Ribonuclease H"/>
    <property type="match status" value="1"/>
</dbReference>
<evidence type="ECO:0000313" key="13">
    <source>
        <dbReference type="EMBL" id="EHY30946.1"/>
    </source>
</evidence>
<dbReference type="InterPro" id="IPR050092">
    <property type="entry name" value="RNase_H"/>
</dbReference>
<comment type="subunit">
    <text evidence="4 11">Monomer.</text>
</comment>
<dbReference type="PROSITE" id="PS50879">
    <property type="entry name" value="RNASE_H_1"/>
    <property type="match status" value="1"/>
</dbReference>
<feature type="binding site" evidence="11">
    <location>
        <position position="15"/>
    </location>
    <ligand>
        <name>Mg(2+)</name>
        <dbReference type="ChEBI" id="CHEBI:18420"/>
        <label>1</label>
    </ligand>
</feature>
<comment type="function">
    <text evidence="2 11">Endonuclease that specifically degrades the RNA of RNA-DNA hybrids.</text>
</comment>
<dbReference type="HAMAP" id="MF_00042">
    <property type="entry name" value="RNase_H"/>
    <property type="match status" value="1"/>
</dbReference>
<keyword evidence="10 11" id="KW-0460">Magnesium</keyword>
<dbReference type="InterPro" id="IPR012337">
    <property type="entry name" value="RNaseH-like_sf"/>
</dbReference>
<keyword evidence="7 11" id="KW-0479">Metal-binding</keyword>
<comment type="cofactor">
    <cofactor evidence="11">
        <name>Mg(2+)</name>
        <dbReference type="ChEBI" id="CHEBI:18420"/>
    </cofactor>
    <text evidence="11">Binds 1 Mg(2+) ion per subunit. May bind a second metal ion at a regulatory site, or after substrate binding.</text>
</comment>
<dbReference type="GO" id="GO:0004523">
    <property type="term" value="F:RNA-DNA hybrid ribonuclease activity"/>
    <property type="evidence" value="ECO:0007669"/>
    <property type="project" value="UniProtKB-UniRule"/>
</dbReference>
<dbReference type="PATRIC" id="fig|762967.3.peg.1331"/>
<feature type="binding site" evidence="11">
    <location>
        <position position="53"/>
    </location>
    <ligand>
        <name>Mg(2+)</name>
        <dbReference type="ChEBI" id="CHEBI:18420"/>
        <label>1</label>
    </ligand>
</feature>
<keyword evidence="6 11" id="KW-0540">Nuclease</keyword>
<dbReference type="PANTHER" id="PTHR10642">
    <property type="entry name" value="RIBONUCLEASE H1"/>
    <property type="match status" value="1"/>
</dbReference>
<dbReference type="AlphaFoldDB" id="H3KG20"/>
<dbReference type="GO" id="GO:0003676">
    <property type="term" value="F:nucleic acid binding"/>
    <property type="evidence" value="ECO:0007669"/>
    <property type="project" value="InterPro"/>
</dbReference>
<dbReference type="GO" id="GO:0043137">
    <property type="term" value="P:DNA replication, removal of RNA primer"/>
    <property type="evidence" value="ECO:0007669"/>
    <property type="project" value="TreeGrafter"/>
</dbReference>
<dbReference type="SUPFAM" id="SSF53098">
    <property type="entry name" value="Ribonuclease H-like"/>
    <property type="match status" value="1"/>
</dbReference>
<dbReference type="STRING" id="762967.HMPREF9440_01695"/>
<organism evidence="13 14">
    <name type="scientific">Sutterella parvirubra YIT 11816</name>
    <dbReference type="NCBI Taxonomy" id="762967"/>
    <lineage>
        <taxon>Bacteria</taxon>
        <taxon>Pseudomonadati</taxon>
        <taxon>Pseudomonadota</taxon>
        <taxon>Betaproteobacteria</taxon>
        <taxon>Burkholderiales</taxon>
        <taxon>Sutterellaceae</taxon>
        <taxon>Sutterella</taxon>
    </lineage>
</organism>
<dbReference type="GO" id="GO:0000287">
    <property type="term" value="F:magnesium ion binding"/>
    <property type="evidence" value="ECO:0007669"/>
    <property type="project" value="UniProtKB-UniRule"/>
</dbReference>
<feature type="binding site" evidence="11">
    <location>
        <position position="139"/>
    </location>
    <ligand>
        <name>Mg(2+)</name>
        <dbReference type="ChEBI" id="CHEBI:18420"/>
        <label>2</label>
    </ligand>
</feature>
<sequence length="161" mass="17974">MTEPQQPTPLLIWTDGACKGNPGDGGWGALLQWKGHTLELFNGARETTNNKMELQAVISALRVVNRPVPIVIHTDSSYVKDGITKWIHAWKRNRWLTAAKKPVKNVELWQALDDLVSRHEITWVWVKGHDGDPGNEKADELANRGVEVARGKLEAPALARC</sequence>
<evidence type="ECO:0000256" key="2">
    <source>
        <dbReference type="ARBA" id="ARBA00004065"/>
    </source>
</evidence>
<evidence type="ECO:0000256" key="6">
    <source>
        <dbReference type="ARBA" id="ARBA00022722"/>
    </source>
</evidence>
<evidence type="ECO:0000256" key="5">
    <source>
        <dbReference type="ARBA" id="ARBA00012180"/>
    </source>
</evidence>
<dbReference type="Pfam" id="PF00075">
    <property type="entry name" value="RNase_H"/>
    <property type="match status" value="1"/>
</dbReference>
<dbReference type="GO" id="GO:0005737">
    <property type="term" value="C:cytoplasm"/>
    <property type="evidence" value="ECO:0007669"/>
    <property type="project" value="UniProtKB-SubCell"/>
</dbReference>
<accession>H3KG20</accession>
<feature type="binding site" evidence="11">
    <location>
        <position position="75"/>
    </location>
    <ligand>
        <name>Mg(2+)</name>
        <dbReference type="ChEBI" id="CHEBI:18420"/>
        <label>1</label>
    </ligand>
</feature>
<proteinExistence type="inferred from homology"/>
<dbReference type="EC" id="3.1.26.4" evidence="5 11"/>
<evidence type="ECO:0000256" key="3">
    <source>
        <dbReference type="ARBA" id="ARBA00005300"/>
    </source>
</evidence>
<keyword evidence="9 11" id="KW-0378">Hydrolase</keyword>
<gene>
    <name evidence="11" type="primary">rnhA</name>
    <name evidence="13" type="ORF">HMPREF9440_01695</name>
</gene>
<evidence type="ECO:0000256" key="11">
    <source>
        <dbReference type="HAMAP-Rule" id="MF_00042"/>
    </source>
</evidence>
<evidence type="ECO:0000256" key="7">
    <source>
        <dbReference type="ARBA" id="ARBA00022723"/>
    </source>
</evidence>
<feature type="binding site" evidence="11">
    <location>
        <position position="15"/>
    </location>
    <ligand>
        <name>Mg(2+)</name>
        <dbReference type="ChEBI" id="CHEBI:18420"/>
        <label>2</label>
    </ligand>
</feature>
<evidence type="ECO:0000259" key="12">
    <source>
        <dbReference type="PROSITE" id="PS50879"/>
    </source>
</evidence>
<dbReference type="Proteomes" id="UP000004956">
    <property type="component" value="Unassembled WGS sequence"/>
</dbReference>
<comment type="catalytic activity">
    <reaction evidence="1 11">
        <text>Endonucleolytic cleavage to 5'-phosphomonoester.</text>
        <dbReference type="EC" id="3.1.26.4"/>
    </reaction>
</comment>
<evidence type="ECO:0000256" key="8">
    <source>
        <dbReference type="ARBA" id="ARBA00022759"/>
    </source>
</evidence>
<dbReference type="Gene3D" id="3.30.420.10">
    <property type="entry name" value="Ribonuclease H-like superfamily/Ribonuclease H"/>
    <property type="match status" value="1"/>
</dbReference>
<dbReference type="InterPro" id="IPR036397">
    <property type="entry name" value="RNaseH_sf"/>
</dbReference>
<dbReference type="CDD" id="cd09278">
    <property type="entry name" value="RNase_HI_prokaryote_like"/>
    <property type="match status" value="1"/>
</dbReference>
<dbReference type="OrthoDB" id="7845843at2"/>
<evidence type="ECO:0000256" key="10">
    <source>
        <dbReference type="ARBA" id="ARBA00022842"/>
    </source>
</evidence>
<feature type="domain" description="RNase H type-1" evidence="12">
    <location>
        <begin position="6"/>
        <end position="147"/>
    </location>
</feature>
<comment type="caution">
    <text evidence="13">The sequence shown here is derived from an EMBL/GenBank/DDBJ whole genome shotgun (WGS) entry which is preliminary data.</text>
</comment>
<evidence type="ECO:0000256" key="1">
    <source>
        <dbReference type="ARBA" id="ARBA00000077"/>
    </source>
</evidence>
<dbReference type="RefSeq" id="WP_008542765.1">
    <property type="nucleotide sequence ID" value="NZ_JH604988.1"/>
</dbReference>
<keyword evidence="14" id="KW-1185">Reference proteome</keyword>
<protein>
    <recommendedName>
        <fullName evidence="5 11">Ribonuclease H</fullName>
        <shortName evidence="11">RNase H</shortName>
        <ecNumber evidence="5 11">3.1.26.4</ecNumber>
    </recommendedName>
</protein>
<comment type="subcellular location">
    <subcellularLocation>
        <location evidence="11">Cytoplasm</location>
    </subcellularLocation>
</comment>
<keyword evidence="8 11" id="KW-0255">Endonuclease</keyword>
<dbReference type="NCBIfam" id="NF001236">
    <property type="entry name" value="PRK00203.1"/>
    <property type="match status" value="1"/>
</dbReference>